<organism evidence="1">
    <name type="scientific">bioreactor metagenome</name>
    <dbReference type="NCBI Taxonomy" id="1076179"/>
    <lineage>
        <taxon>unclassified sequences</taxon>
        <taxon>metagenomes</taxon>
        <taxon>ecological metagenomes</taxon>
    </lineage>
</organism>
<sequence>MEYWTASAGKGQAASALSTADQLHILRSISSIAPPIYLYYKSPSAGSSLIAVASGMQDNFNLLSYYDHLGFAKNNCWATLLRGRPGACPDPAKAGQDIGLSPLKMSPREVFESISIMNPNLDPSQIRLMLEALYRSNNWVL</sequence>
<comment type="caution">
    <text evidence="1">The sequence shown here is derived from an EMBL/GenBank/DDBJ whole genome shotgun (WGS) entry which is preliminary data.</text>
</comment>
<name>A0A645GGH8_9ZZZZ</name>
<proteinExistence type="predicted"/>
<evidence type="ECO:0000313" key="1">
    <source>
        <dbReference type="EMBL" id="MPN25162.1"/>
    </source>
</evidence>
<protein>
    <submittedName>
        <fullName evidence="1">Uncharacterized protein</fullName>
    </submittedName>
</protein>
<gene>
    <name evidence="1" type="ORF">SDC9_172569</name>
</gene>
<dbReference type="EMBL" id="VSSQ01074234">
    <property type="protein sequence ID" value="MPN25162.1"/>
    <property type="molecule type" value="Genomic_DNA"/>
</dbReference>
<reference evidence="1" key="1">
    <citation type="submission" date="2019-08" db="EMBL/GenBank/DDBJ databases">
        <authorList>
            <person name="Kucharzyk K."/>
            <person name="Murdoch R.W."/>
            <person name="Higgins S."/>
            <person name="Loffler F."/>
        </authorList>
    </citation>
    <scope>NUCLEOTIDE SEQUENCE</scope>
</reference>
<accession>A0A645GGH8</accession>
<dbReference type="AlphaFoldDB" id="A0A645GGH8"/>